<keyword evidence="3" id="KW-1185">Reference proteome</keyword>
<accession>A0A178Z2E4</accession>
<proteinExistence type="predicted"/>
<protein>
    <submittedName>
        <fullName evidence="2">Uncharacterized protein</fullName>
    </submittedName>
</protein>
<organism evidence="2 3">
    <name type="scientific">Fonsecaea erecta</name>
    <dbReference type="NCBI Taxonomy" id="1367422"/>
    <lineage>
        <taxon>Eukaryota</taxon>
        <taxon>Fungi</taxon>
        <taxon>Dikarya</taxon>
        <taxon>Ascomycota</taxon>
        <taxon>Pezizomycotina</taxon>
        <taxon>Eurotiomycetes</taxon>
        <taxon>Chaetothyriomycetidae</taxon>
        <taxon>Chaetothyriales</taxon>
        <taxon>Herpotrichiellaceae</taxon>
        <taxon>Fonsecaea</taxon>
    </lineage>
</organism>
<feature type="region of interest" description="Disordered" evidence="1">
    <location>
        <begin position="1"/>
        <end position="25"/>
    </location>
</feature>
<dbReference type="InterPro" id="IPR027417">
    <property type="entry name" value="P-loop_NTPase"/>
</dbReference>
<evidence type="ECO:0000313" key="3">
    <source>
        <dbReference type="Proteomes" id="UP000078343"/>
    </source>
</evidence>
<name>A0A178Z2E4_9EURO</name>
<evidence type="ECO:0000256" key="1">
    <source>
        <dbReference type="SAM" id="MobiDB-lite"/>
    </source>
</evidence>
<dbReference type="Proteomes" id="UP000078343">
    <property type="component" value="Unassembled WGS sequence"/>
</dbReference>
<dbReference type="EMBL" id="LVYI01000018">
    <property type="protein sequence ID" value="OAP53887.1"/>
    <property type="molecule type" value="Genomic_DNA"/>
</dbReference>
<evidence type="ECO:0000313" key="2">
    <source>
        <dbReference type="EMBL" id="OAP53887.1"/>
    </source>
</evidence>
<gene>
    <name evidence="2" type="ORF">AYL99_11909</name>
</gene>
<dbReference type="Gene3D" id="3.40.50.300">
    <property type="entry name" value="P-loop containing nucleotide triphosphate hydrolases"/>
    <property type="match status" value="1"/>
</dbReference>
<sequence>MPQVVPEPVRPSQARTPPGMPVSPIRSHVVTVPGRYQPPPREWSMFPGAAHGYGARPAPYATGYPWPNLTQPFQPPQPGPTGITQGRYAPPVAAPYTTGLPSVSTRRRDRKLKASDMGEFNGQGVTLFVQRITSMVNRYGHDAVLEIADDFPNAQVRVDSGSQAVVGTVRRLLVASCIRRQDHRTHSPTHLLRRFLSVWRTRRRAVPVPGRVLGQGLTLTRAHRGILVEPSHYTAVEAQNADRIHRLRCRTDKRRFYRLVNPEWRIERFLIES</sequence>
<dbReference type="GeneID" id="30016076"/>
<comment type="caution">
    <text evidence="2">The sequence shown here is derived from an EMBL/GenBank/DDBJ whole genome shotgun (WGS) entry which is preliminary data.</text>
</comment>
<reference evidence="2 3" key="1">
    <citation type="submission" date="2016-04" db="EMBL/GenBank/DDBJ databases">
        <title>Draft genome of Fonsecaea erecta CBS 125763.</title>
        <authorList>
            <person name="Weiss V.A."/>
            <person name="Vicente V.A."/>
            <person name="Raittz R.T."/>
            <person name="Moreno L.F."/>
            <person name="De Souza E.M."/>
            <person name="Pedrosa F.O."/>
            <person name="Steffens M.B."/>
            <person name="Faoro H."/>
            <person name="Tadra-Sfeir M.Z."/>
            <person name="Najafzadeh M.J."/>
            <person name="Felipe M.S."/>
            <person name="Teixeira M."/>
            <person name="Sun J."/>
            <person name="Xi L."/>
            <person name="Gomes R."/>
            <person name="De Azevedo C.M."/>
            <person name="Salgado C.G."/>
            <person name="Da Silva M.B."/>
            <person name="Nascimento M.F."/>
            <person name="Queiroz-Telles F."/>
            <person name="Attili D.S."/>
            <person name="Gorbushina A."/>
        </authorList>
    </citation>
    <scope>NUCLEOTIDE SEQUENCE [LARGE SCALE GENOMIC DNA]</scope>
    <source>
        <strain evidence="2 3">CBS 125763</strain>
    </source>
</reference>
<dbReference type="RefSeq" id="XP_018687254.1">
    <property type="nucleotide sequence ID" value="XM_018843413.1"/>
</dbReference>
<dbReference type="AlphaFoldDB" id="A0A178Z2E4"/>
<dbReference type="STRING" id="1367422.A0A178Z2E4"/>